<reference evidence="1 2" key="2">
    <citation type="journal article" date="2016" name="Science">
        <title>A bacterium that degrades and assimilates poly(ethylene terephthalate).</title>
        <authorList>
            <person name="Yoshida S."/>
            <person name="Hiraga K."/>
            <person name="Takehana T."/>
            <person name="Taniguchi I."/>
            <person name="Yamaji H."/>
            <person name="Maeda Y."/>
            <person name="Toyohara K."/>
            <person name="Miyamoto K."/>
            <person name="Kimura Y."/>
            <person name="Oda K."/>
        </authorList>
    </citation>
    <scope>NUCLEOTIDE SEQUENCE [LARGE SCALE GENOMIC DNA]</scope>
    <source>
        <strain evidence="2">NBRC 110686 / TISTR 2288 / 201-F6</strain>
    </source>
</reference>
<dbReference type="SUPFAM" id="SSF51735">
    <property type="entry name" value="NAD(P)-binding Rossmann-fold domains"/>
    <property type="match status" value="1"/>
</dbReference>
<comment type="caution">
    <text evidence="1">The sequence shown here is derived from an EMBL/GenBank/DDBJ whole genome shotgun (WGS) entry which is preliminary data.</text>
</comment>
<dbReference type="GO" id="GO:0016616">
    <property type="term" value="F:oxidoreductase activity, acting on the CH-OH group of donors, NAD or NADP as acceptor"/>
    <property type="evidence" value="ECO:0007669"/>
    <property type="project" value="TreeGrafter"/>
</dbReference>
<name>A0A0K8P0X6_PISS1</name>
<keyword evidence="2" id="KW-1185">Reference proteome</keyword>
<evidence type="ECO:0000313" key="1">
    <source>
        <dbReference type="EMBL" id="GAP35825.1"/>
    </source>
</evidence>
<reference evidence="2" key="1">
    <citation type="submission" date="2015-07" db="EMBL/GenBank/DDBJ databases">
        <title>Discovery of a poly(ethylene terephthalate assimilation.</title>
        <authorList>
            <person name="Yoshida S."/>
            <person name="Hiraga K."/>
            <person name="Takehana T."/>
            <person name="Taniguchi I."/>
            <person name="Yamaji H."/>
            <person name="Maeda Y."/>
            <person name="Toyohara K."/>
            <person name="Miyamoto K."/>
            <person name="Kimura Y."/>
            <person name="Oda K."/>
        </authorList>
    </citation>
    <scope>NUCLEOTIDE SEQUENCE [LARGE SCALE GENOMIC DNA]</scope>
    <source>
        <strain evidence="2">NBRC 110686 / TISTR 2288 / 201-F6</strain>
    </source>
</reference>
<dbReference type="NCBIfam" id="NF005403">
    <property type="entry name" value="PRK06953.1"/>
    <property type="match status" value="1"/>
</dbReference>
<dbReference type="InterPro" id="IPR052184">
    <property type="entry name" value="SDR_enzymes"/>
</dbReference>
<dbReference type="Pfam" id="PF00106">
    <property type="entry name" value="adh_short"/>
    <property type="match status" value="1"/>
</dbReference>
<dbReference type="STRING" id="1547922.ISF6_1598"/>
<dbReference type="OrthoDB" id="5786478at2"/>
<dbReference type="PRINTS" id="PR00081">
    <property type="entry name" value="GDHRDH"/>
</dbReference>
<organism evidence="1 2">
    <name type="scientific">Piscinibacter sakaiensis</name>
    <name type="common">Ideonella sakaiensis</name>
    <dbReference type="NCBI Taxonomy" id="1547922"/>
    <lineage>
        <taxon>Bacteria</taxon>
        <taxon>Pseudomonadati</taxon>
        <taxon>Pseudomonadota</taxon>
        <taxon>Betaproteobacteria</taxon>
        <taxon>Burkholderiales</taxon>
        <taxon>Sphaerotilaceae</taxon>
        <taxon>Piscinibacter</taxon>
    </lineage>
</organism>
<dbReference type="Gene3D" id="3.40.50.720">
    <property type="entry name" value="NAD(P)-binding Rossmann-like Domain"/>
    <property type="match status" value="1"/>
</dbReference>
<dbReference type="AlphaFoldDB" id="A0A0K8P0X6"/>
<dbReference type="PANTHER" id="PTHR45458:SF1">
    <property type="entry name" value="SHORT CHAIN DEHYDROGENASE"/>
    <property type="match status" value="1"/>
</dbReference>
<dbReference type="InterPro" id="IPR002347">
    <property type="entry name" value="SDR_fam"/>
</dbReference>
<gene>
    <name evidence="1" type="ORF">ISF6_1598</name>
</gene>
<dbReference type="Proteomes" id="UP000037660">
    <property type="component" value="Unassembled WGS sequence"/>
</dbReference>
<dbReference type="InterPro" id="IPR036291">
    <property type="entry name" value="NAD(P)-bd_dom_sf"/>
</dbReference>
<proteinExistence type="predicted"/>
<sequence>MNVLVIGASRGLGRELVQQALAAGDRVTATARRADDVAALQALGAQAFMLDVADAVSASGLAWRIDGAGFDQAWLVAGVYGPRTQGLASPTEADFDAVMHTNLLGAMRVLPQLADAFAPGARLGVLSSRMGSIGLRNGTAGWLYRASKAALNSVVRDAALEWAGRVTVVAFHPGWVQTDMGGRGADLTVERSAADLRRTLAGLGPADTGRFLNHDGEPLAW</sequence>
<dbReference type="PANTHER" id="PTHR45458">
    <property type="entry name" value="SHORT-CHAIN DEHYDROGENASE/REDUCTASE SDR"/>
    <property type="match status" value="1"/>
</dbReference>
<dbReference type="RefSeq" id="WP_054019860.1">
    <property type="nucleotide sequence ID" value="NZ_BBYR01000029.1"/>
</dbReference>
<protein>
    <submittedName>
        <fullName evidence="1">Dehydrogenase with different specificities</fullName>
    </submittedName>
</protein>
<evidence type="ECO:0000313" key="2">
    <source>
        <dbReference type="Proteomes" id="UP000037660"/>
    </source>
</evidence>
<accession>A0A0K8P0X6</accession>
<dbReference type="EMBL" id="BBYR01000029">
    <property type="protein sequence ID" value="GAP35825.1"/>
    <property type="molecule type" value="Genomic_DNA"/>
</dbReference>